<dbReference type="WBParaSite" id="nRc.2.0.1.t46806-RA">
    <property type="protein sequence ID" value="nRc.2.0.1.t46806-RA"/>
    <property type="gene ID" value="nRc.2.0.1.g46806"/>
</dbReference>
<evidence type="ECO:0000313" key="3">
    <source>
        <dbReference type="Proteomes" id="UP000887565"/>
    </source>
</evidence>
<feature type="compositionally biased region" description="Basic and acidic residues" evidence="1">
    <location>
        <begin position="70"/>
        <end position="89"/>
    </location>
</feature>
<feature type="region of interest" description="Disordered" evidence="1">
    <location>
        <begin position="66"/>
        <end position="89"/>
    </location>
</feature>
<evidence type="ECO:0000256" key="1">
    <source>
        <dbReference type="SAM" id="MobiDB-lite"/>
    </source>
</evidence>
<dbReference type="InterPro" id="IPR052160">
    <property type="entry name" value="Gypsy_RT_Integrase-like"/>
</dbReference>
<feature type="domain" description="Integrase zinc-binding" evidence="2">
    <location>
        <begin position="171"/>
        <end position="226"/>
    </location>
</feature>
<dbReference type="FunFam" id="1.10.340.70:FF:000001">
    <property type="entry name" value="Retrovirus-related Pol polyprotein from transposon gypsy-like Protein"/>
    <property type="match status" value="1"/>
</dbReference>
<reference evidence="4" key="1">
    <citation type="submission" date="2022-11" db="UniProtKB">
        <authorList>
            <consortium name="WormBaseParasite"/>
        </authorList>
    </citation>
    <scope>IDENTIFICATION</scope>
</reference>
<keyword evidence="3" id="KW-1185">Reference proteome</keyword>
<protein>
    <submittedName>
        <fullName evidence="4">Integrase zinc-binding domain-containing protein</fullName>
    </submittedName>
</protein>
<dbReference type="Proteomes" id="UP000887565">
    <property type="component" value="Unplaced"/>
</dbReference>
<evidence type="ECO:0000313" key="4">
    <source>
        <dbReference type="WBParaSite" id="nRc.2.0.1.t46806-RA"/>
    </source>
</evidence>
<proteinExistence type="predicted"/>
<dbReference type="InterPro" id="IPR041588">
    <property type="entry name" value="Integrase_H2C2"/>
</dbReference>
<dbReference type="Gene3D" id="1.10.340.70">
    <property type="match status" value="1"/>
</dbReference>
<dbReference type="PANTHER" id="PTHR47266">
    <property type="entry name" value="ENDONUCLEASE-RELATED"/>
    <property type="match status" value="1"/>
</dbReference>
<dbReference type="AlphaFoldDB" id="A0A915LAM3"/>
<sequence length="254" mass="28596">MTTKLIVVKVICVGSKEMYSTILAAADKILDGRTLREVENTNKQKIVTKLLCTYCYCPKHEAYSKSVQTRNEKSSGKLSRESDQQTKIDEQPENILSLNQIAVYNLTIMLNSMEMDIESIQDKSVKDALEKHATNVKQQHEGLWTTNNTLHDKILCKQRDGGQNKVIVAEVLKKLIIESYHNDLLAGHFGTKKTIQSIKIHYYLKSLPKDVQQHCGSCKTCQKNKPLLKKIKASLKPIPVSGAFVCIGDDCFSP</sequence>
<evidence type="ECO:0000259" key="2">
    <source>
        <dbReference type="Pfam" id="PF17921"/>
    </source>
</evidence>
<dbReference type="Pfam" id="PF17921">
    <property type="entry name" value="Integrase_H2C2"/>
    <property type="match status" value="1"/>
</dbReference>
<name>A0A915LAM3_ROMCU</name>
<accession>A0A915LAM3</accession>
<organism evidence="3 4">
    <name type="scientific">Romanomermis culicivorax</name>
    <name type="common">Nematode worm</name>
    <dbReference type="NCBI Taxonomy" id="13658"/>
    <lineage>
        <taxon>Eukaryota</taxon>
        <taxon>Metazoa</taxon>
        <taxon>Ecdysozoa</taxon>
        <taxon>Nematoda</taxon>
        <taxon>Enoplea</taxon>
        <taxon>Dorylaimia</taxon>
        <taxon>Mermithida</taxon>
        <taxon>Mermithoidea</taxon>
        <taxon>Mermithidae</taxon>
        <taxon>Romanomermis</taxon>
    </lineage>
</organism>